<evidence type="ECO:0000256" key="3">
    <source>
        <dbReference type="ARBA" id="ARBA00022741"/>
    </source>
</evidence>
<dbReference type="GO" id="GO:0007018">
    <property type="term" value="P:microtubule-based movement"/>
    <property type="evidence" value="ECO:0007669"/>
    <property type="project" value="InterPro"/>
</dbReference>
<keyword evidence="6 8" id="KW-0505">Motor protein</keyword>
<evidence type="ECO:0000256" key="1">
    <source>
        <dbReference type="ARBA" id="ARBA00004245"/>
    </source>
</evidence>
<dbReference type="InterPro" id="IPR019821">
    <property type="entry name" value="Kinesin_motor_CS"/>
</dbReference>
<dbReference type="Gene3D" id="3.40.850.10">
    <property type="entry name" value="Kinesin motor domain"/>
    <property type="match status" value="1"/>
</dbReference>
<dbReference type="InterPro" id="IPR027640">
    <property type="entry name" value="Kinesin-like_fam"/>
</dbReference>
<dbReference type="PROSITE" id="PS50067">
    <property type="entry name" value="KINESIN_MOTOR_2"/>
    <property type="match status" value="1"/>
</dbReference>
<comment type="subcellular location">
    <subcellularLocation>
        <location evidence="1">Cytoplasm</location>
        <location evidence="1">Cytoskeleton</location>
    </subcellularLocation>
</comment>
<feature type="binding site" evidence="8">
    <location>
        <begin position="94"/>
        <end position="101"/>
    </location>
    <ligand>
        <name>ATP</name>
        <dbReference type="ChEBI" id="CHEBI:30616"/>
    </ligand>
</feature>
<feature type="region of interest" description="Disordered" evidence="9">
    <location>
        <begin position="818"/>
        <end position="855"/>
    </location>
</feature>
<dbReference type="PANTHER" id="PTHR47968">
    <property type="entry name" value="CENTROMERE PROTEIN E"/>
    <property type="match status" value="1"/>
</dbReference>
<feature type="compositionally biased region" description="Polar residues" evidence="9">
    <location>
        <begin position="308"/>
        <end position="323"/>
    </location>
</feature>
<feature type="compositionally biased region" description="Low complexity" evidence="9">
    <location>
        <begin position="922"/>
        <end position="936"/>
    </location>
</feature>
<feature type="compositionally biased region" description="Polar residues" evidence="9">
    <location>
        <begin position="868"/>
        <end position="885"/>
    </location>
</feature>
<dbReference type="PRINTS" id="PR00380">
    <property type="entry name" value="KINESINHEAVY"/>
</dbReference>
<keyword evidence="7" id="KW-0206">Cytoskeleton</keyword>
<evidence type="ECO:0000256" key="7">
    <source>
        <dbReference type="ARBA" id="ARBA00023212"/>
    </source>
</evidence>
<keyword evidence="12" id="KW-1185">Reference proteome</keyword>
<keyword evidence="2" id="KW-0493">Microtubule</keyword>
<dbReference type="GO" id="GO:0003777">
    <property type="term" value="F:microtubule motor activity"/>
    <property type="evidence" value="ECO:0007669"/>
    <property type="project" value="InterPro"/>
</dbReference>
<comment type="caution">
    <text evidence="11">The sequence shown here is derived from an EMBL/GenBank/DDBJ whole genome shotgun (WGS) entry which is preliminary data.</text>
</comment>
<name>A0A8S3YKU9_9EUPU</name>
<dbReference type="Proteomes" id="UP000678393">
    <property type="component" value="Unassembled WGS sequence"/>
</dbReference>
<comment type="similarity">
    <text evidence="8">Belongs to the TRAFAC class myosin-kinesin ATPase superfamily. Kinesin family.</text>
</comment>
<dbReference type="CDD" id="cd00106">
    <property type="entry name" value="KISc"/>
    <property type="match status" value="1"/>
</dbReference>
<feature type="compositionally biased region" description="Basic and acidic residues" evidence="9">
    <location>
        <begin position="612"/>
        <end position="643"/>
    </location>
</feature>
<dbReference type="Pfam" id="PF00225">
    <property type="entry name" value="Kinesin"/>
    <property type="match status" value="1"/>
</dbReference>
<evidence type="ECO:0000256" key="9">
    <source>
        <dbReference type="SAM" id="MobiDB-lite"/>
    </source>
</evidence>
<feature type="domain" description="Kinesin motor" evidence="10">
    <location>
        <begin position="3"/>
        <end position="383"/>
    </location>
</feature>
<feature type="compositionally biased region" description="Basic and acidic residues" evidence="9">
    <location>
        <begin position="818"/>
        <end position="828"/>
    </location>
</feature>
<feature type="region of interest" description="Disordered" evidence="9">
    <location>
        <begin position="302"/>
        <end position="324"/>
    </location>
</feature>
<keyword evidence="4 8" id="KW-0067">ATP-binding</keyword>
<dbReference type="SUPFAM" id="SSF52540">
    <property type="entry name" value="P-loop containing nucleoside triphosphate hydrolases"/>
    <property type="match status" value="1"/>
</dbReference>
<evidence type="ECO:0000256" key="6">
    <source>
        <dbReference type="ARBA" id="ARBA00023175"/>
    </source>
</evidence>
<gene>
    <name evidence="11" type="ORF">CUNI_LOCUS624</name>
</gene>
<evidence type="ECO:0000313" key="11">
    <source>
        <dbReference type="EMBL" id="CAG5115066.1"/>
    </source>
</evidence>
<dbReference type="OrthoDB" id="3176171at2759"/>
<dbReference type="GO" id="GO:0005874">
    <property type="term" value="C:microtubule"/>
    <property type="evidence" value="ECO:0007669"/>
    <property type="project" value="UniProtKB-KW"/>
</dbReference>
<dbReference type="InterPro" id="IPR036961">
    <property type="entry name" value="Kinesin_motor_dom_sf"/>
</dbReference>
<evidence type="ECO:0000256" key="5">
    <source>
        <dbReference type="ARBA" id="ARBA00023054"/>
    </source>
</evidence>
<dbReference type="PANTHER" id="PTHR47968:SF36">
    <property type="entry name" value="KINESIN HEAVY CHAIN ISOFORM X1"/>
    <property type="match status" value="1"/>
</dbReference>
<evidence type="ECO:0000256" key="8">
    <source>
        <dbReference type="PROSITE-ProRule" id="PRU00283"/>
    </source>
</evidence>
<protein>
    <recommendedName>
        <fullName evidence="10">Kinesin motor domain-containing protein</fullName>
    </recommendedName>
</protein>
<dbReference type="PROSITE" id="PS00411">
    <property type="entry name" value="KINESIN_MOTOR_1"/>
    <property type="match status" value="1"/>
</dbReference>
<evidence type="ECO:0000313" key="12">
    <source>
        <dbReference type="Proteomes" id="UP000678393"/>
    </source>
</evidence>
<reference evidence="11" key="1">
    <citation type="submission" date="2021-04" db="EMBL/GenBank/DDBJ databases">
        <authorList>
            <consortium name="Molecular Ecology Group"/>
        </authorList>
    </citation>
    <scope>NUCLEOTIDE SEQUENCE</scope>
</reference>
<feature type="region of interest" description="Disordered" evidence="9">
    <location>
        <begin position="868"/>
        <end position="947"/>
    </location>
</feature>
<evidence type="ECO:0000256" key="4">
    <source>
        <dbReference type="ARBA" id="ARBA00022840"/>
    </source>
</evidence>
<dbReference type="AlphaFoldDB" id="A0A8S3YKU9"/>
<keyword evidence="5" id="KW-0175">Coiled coil</keyword>
<dbReference type="SMART" id="SM00129">
    <property type="entry name" value="KISc"/>
    <property type="match status" value="1"/>
</dbReference>
<evidence type="ECO:0000259" key="10">
    <source>
        <dbReference type="PROSITE" id="PS50067"/>
    </source>
</evidence>
<feature type="compositionally biased region" description="Basic and acidic residues" evidence="9">
    <location>
        <begin position="574"/>
        <end position="591"/>
    </location>
</feature>
<feature type="region of interest" description="Disordered" evidence="9">
    <location>
        <begin position="977"/>
        <end position="997"/>
    </location>
</feature>
<evidence type="ECO:0000256" key="2">
    <source>
        <dbReference type="ARBA" id="ARBA00022701"/>
    </source>
</evidence>
<proteinExistence type="inferred from homology"/>
<dbReference type="InterPro" id="IPR001752">
    <property type="entry name" value="Kinesin_motor_dom"/>
</dbReference>
<dbReference type="GO" id="GO:0008017">
    <property type="term" value="F:microtubule binding"/>
    <property type="evidence" value="ECO:0007669"/>
    <property type="project" value="InterPro"/>
</dbReference>
<keyword evidence="7" id="KW-0963">Cytoplasm</keyword>
<dbReference type="EMBL" id="CAJHNH020000073">
    <property type="protein sequence ID" value="CAG5115066.1"/>
    <property type="molecule type" value="Genomic_DNA"/>
</dbReference>
<dbReference type="InterPro" id="IPR027417">
    <property type="entry name" value="P-loop_NTPase"/>
</dbReference>
<organism evidence="11 12">
    <name type="scientific">Candidula unifasciata</name>
    <dbReference type="NCBI Taxonomy" id="100452"/>
    <lineage>
        <taxon>Eukaryota</taxon>
        <taxon>Metazoa</taxon>
        <taxon>Spiralia</taxon>
        <taxon>Lophotrochozoa</taxon>
        <taxon>Mollusca</taxon>
        <taxon>Gastropoda</taxon>
        <taxon>Heterobranchia</taxon>
        <taxon>Euthyneura</taxon>
        <taxon>Panpulmonata</taxon>
        <taxon>Eupulmonata</taxon>
        <taxon>Stylommatophora</taxon>
        <taxon>Helicina</taxon>
        <taxon>Helicoidea</taxon>
        <taxon>Geomitridae</taxon>
        <taxon>Candidula</taxon>
    </lineage>
</organism>
<accession>A0A8S3YKU9</accession>
<feature type="region of interest" description="Disordered" evidence="9">
    <location>
        <begin position="574"/>
        <end position="654"/>
    </location>
</feature>
<dbReference type="GO" id="GO:0005524">
    <property type="term" value="F:ATP binding"/>
    <property type="evidence" value="ECO:0007669"/>
    <property type="project" value="UniProtKB-UniRule"/>
</dbReference>
<feature type="compositionally biased region" description="Basic and acidic residues" evidence="9">
    <location>
        <begin position="937"/>
        <end position="947"/>
    </location>
</feature>
<keyword evidence="3 8" id="KW-0547">Nucleotide-binding</keyword>
<sequence>MAHIKTYARLKPSKKVYPGYEVDSNTLRIHIVDNKECIFIDPQQVANRGCLSYEVSFTEIFNPASTQEDVFNVAAKDIIQNFLNGYNGTIFAYGQTGTGKTYTVEGNTHQYCSRGLSTRALSMIYQYLARRVDDHISVYLSYLEIYQEVAYDLLNPTSRPPVPIPPFAKNITVCEGPQESPLLRGLTLQPAANEEIAQMLLLQGQANRKISETPTNQRSSRSHAVFTVYLQARKHDSKVTLKSKLHLVDLAGSERVSKTGADGQQLTEAKSINLSLHHLESVIIALQSDRVLIANSLAGEDKSMDDNLPTQSRSVVSVTSGPSSDGGRPCRFVPYRNSLLTMLLKDSLGGNCLTAMIATISMEPENLGESVSTCRFAQRVARVANNARRNEEIDDKALISRLRQKISCIKHELVKSQGDWRSLYSYDDLSDVLSRDDKAQCARIMEGFLQGDILDPVAAGICDRYRFLECLHLLKERCQQSQAALTQLLTGHRQKASSPGLFFEALTESSRDYNGDQRMSEAFQLGESLVAGYQRPAGFTTSEGSMDISEEFFSASDNNGVCVTNPECFVLERKESESSHSQESYSEEKYPFKSSRLKLKTEENSEQTIRNPEPENPHSRKPEERQQTRKPEEEHQHARKPEEEHQDDQEPIEKLKSDMQYQRLLETESSFRLKLKVLEQQLLDHQAYIQWLRNNKADPSHIAKELYVERNQLKIQARFQEKLNKLLDKKAKLMYSISLERQKSPFIRQCCKKSSYCDKNSPCNMKCKTGCCKQITPRNSNDKSALRIKDLTFKVAASLNRCGDLKETSPLPADVQLQKDKGRYHPTDDDLTPTVREEYSGNELRGKTPKISNQQISQEVQTCPDLSRQYSGQELQQKTSKISNQRQKHLPALSRQELRQKAPKISNKNTDKDQEATPGMFIQQQDQQAQAPPIAKQHTEKAHSQKISDHIADLHQLLTSPRISKQADWELQQRTPEVAKPPGNHEKLSPRLSKHQVRPEFQQLTPEILKQHADQELQHIFSKLQTDKELQQNLKTLSPTTVEPRQKSPRMTRQYADRMWLQNTKMSRPNPDRMKHQDSQIIPKECADHKTQSGPDYEKPCIAIEAPQNSRSKLAEKVVVSGRPVHDPKFTISVVVDKGERNIAKVESISEESQSTEKQVNAIEDYMVVD</sequence>